<dbReference type="PANTHER" id="PTHR11008">
    <property type="entry name" value="PROTEIN TAKEOUT-LIKE PROTEIN"/>
    <property type="match status" value="1"/>
</dbReference>
<keyword evidence="3" id="KW-1185">Reference proteome</keyword>
<feature type="chain" id="PRO_5024428962" description="Lipid-binding serum glycoprotein N-terminal domain-containing protein" evidence="1">
    <location>
        <begin position="18"/>
        <end position="213"/>
    </location>
</feature>
<organism evidence="2 3">
    <name type="scientific">Photinus pyralis</name>
    <name type="common">Common eastern firefly</name>
    <name type="synonym">Lampyris pyralis</name>
    <dbReference type="NCBI Taxonomy" id="7054"/>
    <lineage>
        <taxon>Eukaryota</taxon>
        <taxon>Metazoa</taxon>
        <taxon>Ecdysozoa</taxon>
        <taxon>Arthropoda</taxon>
        <taxon>Hexapoda</taxon>
        <taxon>Insecta</taxon>
        <taxon>Pterygota</taxon>
        <taxon>Neoptera</taxon>
        <taxon>Endopterygota</taxon>
        <taxon>Coleoptera</taxon>
        <taxon>Polyphaga</taxon>
        <taxon>Elateriformia</taxon>
        <taxon>Elateroidea</taxon>
        <taxon>Lampyridae</taxon>
        <taxon>Lampyrinae</taxon>
        <taxon>Photinus</taxon>
    </lineage>
</organism>
<dbReference type="AlphaFoldDB" id="A0A5N4ALH7"/>
<dbReference type="InterPro" id="IPR010562">
    <property type="entry name" value="Haemolymph_juvenile_hormone-bd"/>
</dbReference>
<dbReference type="Pfam" id="PF06585">
    <property type="entry name" value="JHBP"/>
    <property type="match status" value="1"/>
</dbReference>
<gene>
    <name evidence="2" type="ORF">PPYR_09183</name>
</gene>
<dbReference type="Proteomes" id="UP000327044">
    <property type="component" value="Unassembled WGS sequence"/>
</dbReference>
<dbReference type="Gene3D" id="3.15.10.30">
    <property type="entry name" value="Haemolymph juvenile hormone binding protein"/>
    <property type="match status" value="1"/>
</dbReference>
<evidence type="ECO:0008006" key="4">
    <source>
        <dbReference type="Google" id="ProtNLM"/>
    </source>
</evidence>
<comment type="caution">
    <text evidence="2">The sequence shown here is derived from an EMBL/GenBank/DDBJ whole genome shotgun (WGS) entry which is preliminary data.</text>
</comment>
<dbReference type="SMART" id="SM00700">
    <property type="entry name" value="JHBP"/>
    <property type="match status" value="1"/>
</dbReference>
<dbReference type="InParanoid" id="A0A5N4ALH7"/>
<feature type="signal peptide" evidence="1">
    <location>
        <begin position="1"/>
        <end position="17"/>
    </location>
</feature>
<evidence type="ECO:0000256" key="1">
    <source>
        <dbReference type="SAM" id="SignalP"/>
    </source>
</evidence>
<dbReference type="PANTHER" id="PTHR11008:SF9">
    <property type="entry name" value="PROTEIN TAKEOUT-LIKE PROTEIN"/>
    <property type="match status" value="1"/>
</dbReference>
<protein>
    <recommendedName>
        <fullName evidence="4">Lipid-binding serum glycoprotein N-terminal domain-containing protein</fullName>
    </recommendedName>
</protein>
<accession>A0A5N4ALH7</accession>
<evidence type="ECO:0000313" key="3">
    <source>
        <dbReference type="Proteomes" id="UP000327044"/>
    </source>
</evidence>
<reference evidence="2 3" key="1">
    <citation type="journal article" date="2018" name="Elife">
        <title>Firefly genomes illuminate parallel origins of bioluminescence in beetles.</title>
        <authorList>
            <person name="Fallon T.R."/>
            <person name="Lower S.E."/>
            <person name="Chang C.H."/>
            <person name="Bessho-Uehara M."/>
            <person name="Martin G.J."/>
            <person name="Bewick A.J."/>
            <person name="Behringer M."/>
            <person name="Debat H.J."/>
            <person name="Wong I."/>
            <person name="Day J.C."/>
            <person name="Suvorov A."/>
            <person name="Silva C.J."/>
            <person name="Stanger-Hall K.F."/>
            <person name="Hall D.W."/>
            <person name="Schmitz R.J."/>
            <person name="Nelson D.R."/>
            <person name="Lewis S.M."/>
            <person name="Shigenobu S."/>
            <person name="Bybee S.M."/>
            <person name="Larracuente A.M."/>
            <person name="Oba Y."/>
            <person name="Weng J.K."/>
        </authorList>
    </citation>
    <scope>NUCLEOTIDE SEQUENCE [LARGE SCALE GENOMIC DNA]</scope>
    <source>
        <strain evidence="2">1611_PpyrPB1</strain>
        <tissue evidence="2">Whole body</tissue>
    </source>
</reference>
<keyword evidence="1" id="KW-0732">Signal</keyword>
<dbReference type="EMBL" id="VVIM01000006">
    <property type="protein sequence ID" value="KAB0798190.1"/>
    <property type="molecule type" value="Genomic_DNA"/>
</dbReference>
<sequence>MLLTYFIAIFAFASVNAVVPRISTRGFLENQINNALIKATASLAGKDPYIIPELTKTIDNAKIKVNFTAKDLQVHGISKFVAKDIKATVLPPTVALALVFEKLTISIGEYNVSMKAGFVPVYGHGKLTLTLQNIVLNCSAGATIFPFGIKDLTLAFNLDTIDLNITGLFNNDKFSQLISSIISEVLPGYIHRYGTVIAKLVSKQVEDLVNDYI</sequence>
<proteinExistence type="predicted"/>
<dbReference type="OrthoDB" id="6747947at2759"/>
<evidence type="ECO:0000313" key="2">
    <source>
        <dbReference type="EMBL" id="KAB0798190.1"/>
    </source>
</evidence>
<name>A0A5N4ALH7_PHOPY</name>
<dbReference type="InterPro" id="IPR038606">
    <property type="entry name" value="To_sf"/>
</dbReference>